<dbReference type="Proteomes" id="UP000248689">
    <property type="component" value="Unassembled WGS sequence"/>
</dbReference>
<name>A0A328C3G9_9PAST</name>
<organism evidence="2 3">
    <name type="scientific">Glaesserella australis</name>
    <dbReference type="NCBI Taxonomy" id="2094024"/>
    <lineage>
        <taxon>Bacteria</taxon>
        <taxon>Pseudomonadati</taxon>
        <taxon>Pseudomonadota</taxon>
        <taxon>Gammaproteobacteria</taxon>
        <taxon>Pasteurellales</taxon>
        <taxon>Pasteurellaceae</taxon>
        <taxon>Glaesserella</taxon>
    </lineage>
</organism>
<accession>A0A328C3G9</accession>
<dbReference type="PANTHER" id="PTHR15020:SF50">
    <property type="entry name" value="UPF0659 PROTEIN YMR090W"/>
    <property type="match status" value="1"/>
</dbReference>
<dbReference type="PANTHER" id="PTHR15020">
    <property type="entry name" value="FLAVIN REDUCTASE-RELATED"/>
    <property type="match status" value="1"/>
</dbReference>
<keyword evidence="3" id="KW-1185">Reference proteome</keyword>
<dbReference type="EMBL" id="PTPX01000001">
    <property type="protein sequence ID" value="RAL19832.1"/>
    <property type="molecule type" value="Genomic_DNA"/>
</dbReference>
<dbReference type="SUPFAM" id="SSF51735">
    <property type="entry name" value="NAD(P)-binding Rossmann-fold domains"/>
    <property type="match status" value="1"/>
</dbReference>
<evidence type="ECO:0000313" key="2">
    <source>
        <dbReference type="EMBL" id="RAL19832.1"/>
    </source>
</evidence>
<evidence type="ECO:0000259" key="1">
    <source>
        <dbReference type="Pfam" id="PF13460"/>
    </source>
</evidence>
<dbReference type="Gene3D" id="3.40.50.720">
    <property type="entry name" value="NAD(P)-binding Rossmann-like Domain"/>
    <property type="match status" value="1"/>
</dbReference>
<protein>
    <submittedName>
        <fullName evidence="2">Nucleoside-diphosphate sugar epimerase</fullName>
    </submittedName>
</protein>
<feature type="domain" description="NAD(P)-binding" evidence="1">
    <location>
        <begin position="6"/>
        <end position="191"/>
    </location>
</feature>
<reference evidence="3" key="1">
    <citation type="submission" date="2018-02" db="EMBL/GenBank/DDBJ databases">
        <title>Glaesserella australis sp. nov., isolated from the lungs of pigs.</title>
        <authorList>
            <person name="Turni C."/>
            <person name="Christensen H."/>
        </authorList>
    </citation>
    <scope>NUCLEOTIDE SEQUENCE [LARGE SCALE GENOMIC DNA]</scope>
    <source>
        <strain evidence="3">HS4635</strain>
    </source>
</reference>
<comment type="caution">
    <text evidence="2">The sequence shown here is derived from an EMBL/GenBank/DDBJ whole genome shotgun (WGS) entry which is preliminary data.</text>
</comment>
<gene>
    <name evidence="2" type="ORF">C5N92_00205</name>
</gene>
<dbReference type="OrthoDB" id="9803892at2"/>
<evidence type="ECO:0000313" key="3">
    <source>
        <dbReference type="Proteomes" id="UP000248689"/>
    </source>
</evidence>
<dbReference type="Pfam" id="PF13460">
    <property type="entry name" value="NAD_binding_10"/>
    <property type="match status" value="1"/>
</dbReference>
<dbReference type="InterPro" id="IPR016040">
    <property type="entry name" value="NAD(P)-bd_dom"/>
</dbReference>
<dbReference type="AlphaFoldDB" id="A0A328C3G9"/>
<sequence length="203" mass="22311">MIAIFGANGLSGRALIEQLDSNVLAVLRQPSDDPFFSDKSCAVVDAMQAGSCDSFFATYQPNIVVSFIGGKKEGIRSDAVGNINLINGLQKHSPHSHLILITSLGCGEQWSLLSEKAQFYLGEAIQAKNQAEAHLQQSGLNWTILRPSGLNTDDNEQYHLYPQTESLEKLPHQYISRKGLAKAIQHIIAEPQHFLHQIYSVGL</sequence>
<dbReference type="RefSeq" id="WP_111748895.1">
    <property type="nucleotide sequence ID" value="NZ_PTPX01000001.1"/>
</dbReference>
<proteinExistence type="predicted"/>
<dbReference type="InterPro" id="IPR036291">
    <property type="entry name" value="NAD(P)-bd_dom_sf"/>
</dbReference>